<evidence type="ECO:0000256" key="1">
    <source>
        <dbReference type="ARBA" id="ARBA00005033"/>
    </source>
</evidence>
<evidence type="ECO:0000256" key="7">
    <source>
        <dbReference type="PIRSR" id="PIRSR000388-1"/>
    </source>
</evidence>
<keyword evidence="5 6" id="KW-0173">Coenzyme A biosynthesis</keyword>
<evidence type="ECO:0000256" key="4">
    <source>
        <dbReference type="ARBA" id="ARBA00022842"/>
    </source>
</evidence>
<sequence length="247" mass="26749">MLTAYDYPVARIISETEIDSILVGDSLGMVVLGYQSTQKVDMEDMIRHTSAVSRANPPQLIVADMPFLSYEVSREEAVRNAGLLVKAGADAVKLEGGREIVDVVRAIINAGIPVMGHIGMTPQRYLKLGGFRVVGKSDAESDSIVEDAKALEEAGAFSIVIENTYADVAEKVTRSLSMPTICIGAGLSCDGQVLVIHDLLGLSEMRPYFAKAYLDLKSEIRKAVSAYVDDVRSGKFPGKENYKERAS</sequence>
<dbReference type="SUPFAM" id="SSF51621">
    <property type="entry name" value="Phosphoenolpyruvate/pyruvate domain"/>
    <property type="match status" value="1"/>
</dbReference>
<dbReference type="AlphaFoldDB" id="A0A510E672"/>
<comment type="catalytic activity">
    <reaction evidence="6">
        <text>(6R)-5,10-methylene-5,6,7,8-tetrahydrofolate + 3-methyl-2-oxobutanoate + H2O = 2-dehydropantoate + (6S)-5,6,7,8-tetrahydrofolate</text>
        <dbReference type="Rhea" id="RHEA:11824"/>
        <dbReference type="ChEBI" id="CHEBI:11561"/>
        <dbReference type="ChEBI" id="CHEBI:11851"/>
        <dbReference type="ChEBI" id="CHEBI:15377"/>
        <dbReference type="ChEBI" id="CHEBI:15636"/>
        <dbReference type="ChEBI" id="CHEBI:57453"/>
        <dbReference type="EC" id="2.1.2.11"/>
    </reaction>
</comment>
<comment type="pathway">
    <text evidence="1">Cofactor biosynthesis; (R)-pantothenate biosynthesis; (R)-pantoate from 3-methyl-2-oxobutanoate: step 1/2.</text>
</comment>
<dbReference type="PIRSF" id="PIRSF000388">
    <property type="entry name" value="Pantoate_hydroxy_MeTrfase"/>
    <property type="match status" value="1"/>
</dbReference>
<dbReference type="UniPathway" id="UPA00241"/>
<dbReference type="GO" id="GO:0015940">
    <property type="term" value="P:pantothenate biosynthetic process"/>
    <property type="evidence" value="ECO:0007669"/>
    <property type="project" value="UniProtKB-UniRule"/>
</dbReference>
<dbReference type="GO" id="GO:0000287">
    <property type="term" value="F:magnesium ion binding"/>
    <property type="evidence" value="ECO:0007669"/>
    <property type="project" value="TreeGrafter"/>
</dbReference>
<evidence type="ECO:0000313" key="13">
    <source>
        <dbReference type="Proteomes" id="UP000325030"/>
    </source>
</evidence>
<feature type="binding site" evidence="6 8">
    <location>
        <position position="93"/>
    </location>
    <ligand>
        <name>3-methyl-2-oxobutanoate</name>
        <dbReference type="ChEBI" id="CHEBI:11851"/>
    </ligand>
</feature>
<proteinExistence type="inferred from homology"/>
<dbReference type="KEGG" id="step:IC006_2576"/>
<feature type="binding site" evidence="6 8">
    <location>
        <begin position="25"/>
        <end position="26"/>
    </location>
    <ligand>
        <name>3-methyl-2-oxobutanoate</name>
        <dbReference type="ChEBI" id="CHEBI:11851"/>
    </ligand>
</feature>
<comment type="similarity">
    <text evidence="2 6">Belongs to the PanB family.</text>
</comment>
<dbReference type="HAMAP" id="MF_00156">
    <property type="entry name" value="PanB"/>
    <property type="match status" value="1"/>
</dbReference>
<dbReference type="PANTHER" id="PTHR20881:SF0">
    <property type="entry name" value="3-METHYL-2-OXOBUTANOATE HYDROXYMETHYLTRANSFERASE"/>
    <property type="match status" value="1"/>
</dbReference>
<dbReference type="GO" id="GO:0015937">
    <property type="term" value="P:coenzyme A biosynthetic process"/>
    <property type="evidence" value="ECO:0007669"/>
    <property type="project" value="UniProtKB-UniRule"/>
</dbReference>
<keyword evidence="4 6" id="KW-0460">Magnesium</keyword>
<feature type="binding site" evidence="6 9">
    <location>
        <position position="25"/>
    </location>
    <ligand>
        <name>Mg(2+)</name>
        <dbReference type="ChEBI" id="CHEBI:18420"/>
    </ligand>
</feature>
<protein>
    <recommendedName>
        <fullName evidence="6">3-methyl-2-oxobutanoate hydroxymethyltransferase</fullName>
        <ecNumber evidence="6">2.1.2.11</ecNumber>
    </recommendedName>
    <alternativeName>
        <fullName evidence="6">Ketopantoate hydroxymethyltransferase</fullName>
        <shortName evidence="6">KPHMT</shortName>
    </alternativeName>
</protein>
<keyword evidence="3 6" id="KW-0808">Transferase</keyword>
<dbReference type="Pfam" id="PF02548">
    <property type="entry name" value="Pantoate_transf"/>
    <property type="match status" value="1"/>
</dbReference>
<evidence type="ECO:0000256" key="5">
    <source>
        <dbReference type="ARBA" id="ARBA00022993"/>
    </source>
</evidence>
<accession>A0A510E672</accession>
<evidence type="ECO:0000256" key="2">
    <source>
        <dbReference type="ARBA" id="ARBA00008676"/>
    </source>
</evidence>
<dbReference type="CDD" id="cd06557">
    <property type="entry name" value="KPHMT-like"/>
    <property type="match status" value="1"/>
</dbReference>
<reference evidence="11 12" key="2">
    <citation type="journal article" date="2020" name="Int. J. Syst. Evol. Microbiol.">
        <title>Sulfuracidifex tepidarius gen. nov., sp. nov. and transfer of Sulfolobus metallicus Huber and Stetter 1992 to the genus Sulfuracidifex as Sulfuracidifex metallicus comb. nov.</title>
        <authorList>
            <person name="Itoh T."/>
            <person name="Miura T."/>
            <person name="Sakai H.D."/>
            <person name="Kato S."/>
            <person name="Ohkuma M."/>
            <person name="Takashina T."/>
        </authorList>
    </citation>
    <scope>NUCLEOTIDE SEQUENCE</scope>
    <source>
        <strain evidence="10 12">IC-006</strain>
        <strain evidence="11">IC-007</strain>
    </source>
</reference>
<dbReference type="NCBIfam" id="TIGR00222">
    <property type="entry name" value="panB"/>
    <property type="match status" value="1"/>
</dbReference>
<dbReference type="Gene3D" id="3.20.20.60">
    <property type="entry name" value="Phosphoenolpyruvate-binding domains"/>
    <property type="match status" value="1"/>
</dbReference>
<dbReference type="Proteomes" id="UP000322983">
    <property type="component" value="Chromosome"/>
</dbReference>
<evidence type="ECO:0000256" key="9">
    <source>
        <dbReference type="PIRSR" id="PIRSR000388-3"/>
    </source>
</evidence>
<feature type="binding site" evidence="6 9">
    <location>
        <position position="95"/>
    </location>
    <ligand>
        <name>Mg(2+)</name>
        <dbReference type="ChEBI" id="CHEBI:18420"/>
    </ligand>
</feature>
<keyword evidence="6 9" id="KW-0479">Metal-binding</keyword>
<dbReference type="PANTHER" id="PTHR20881">
    <property type="entry name" value="3-METHYL-2-OXOBUTANOATE HYDROXYMETHYLTRANSFERASE"/>
    <property type="match status" value="1"/>
</dbReference>
<dbReference type="EMBL" id="AP018930">
    <property type="protein sequence ID" value="BBG28035.1"/>
    <property type="molecule type" value="Genomic_DNA"/>
</dbReference>
<evidence type="ECO:0000313" key="11">
    <source>
        <dbReference type="EMBL" id="BBG28035.1"/>
    </source>
</evidence>
<dbReference type="GO" id="GO:0005737">
    <property type="term" value="C:cytoplasm"/>
    <property type="evidence" value="ECO:0007669"/>
    <property type="project" value="UniProtKB-SubCell"/>
</dbReference>
<dbReference type="EMBL" id="AP018929">
    <property type="protein sequence ID" value="BBG25241.1"/>
    <property type="molecule type" value="Genomic_DNA"/>
</dbReference>
<dbReference type="InterPro" id="IPR015813">
    <property type="entry name" value="Pyrv/PenolPyrv_kinase-like_dom"/>
</dbReference>
<evidence type="ECO:0000256" key="6">
    <source>
        <dbReference type="HAMAP-Rule" id="MF_00156"/>
    </source>
</evidence>
<name>A0A510E672_9CREN</name>
<evidence type="ECO:0000256" key="8">
    <source>
        <dbReference type="PIRSR" id="PIRSR000388-2"/>
    </source>
</evidence>
<keyword evidence="6" id="KW-0963">Cytoplasm</keyword>
<feature type="active site" description="Proton acceptor" evidence="6 7">
    <location>
        <position position="162"/>
    </location>
</feature>
<comment type="subcellular location">
    <subcellularLocation>
        <location evidence="6">Cytoplasm</location>
    </subcellularLocation>
</comment>
<evidence type="ECO:0000313" key="12">
    <source>
        <dbReference type="Proteomes" id="UP000322983"/>
    </source>
</evidence>
<evidence type="ECO:0000313" key="10">
    <source>
        <dbReference type="EMBL" id="BBG25241.1"/>
    </source>
</evidence>
<comment type="subunit">
    <text evidence="6">Homodecamer; pentamer of dimers.</text>
</comment>
<comment type="function">
    <text evidence="6">Catalyzes the reversible reaction in which hydroxymethyl group from 5,10-methylenetetrahydrofolate is transferred onto alpha-ketoisovalerate to form ketopantoate.</text>
</comment>
<accession>A0A510DYE7</accession>
<dbReference type="InterPro" id="IPR003700">
    <property type="entry name" value="Pantoate_hydroxy_MeTrfase"/>
</dbReference>
<comment type="cofactor">
    <cofactor evidence="6 9">
        <name>Mg(2+)</name>
        <dbReference type="ChEBI" id="CHEBI:18420"/>
    </cofactor>
    <text evidence="6 9">Binds 1 Mg(2+) ion per subunit.</text>
</comment>
<gene>
    <name evidence="6" type="primary">panB</name>
    <name evidence="10" type="ORF">IC006_2576</name>
    <name evidence="11" type="ORF">IC007_2590</name>
</gene>
<dbReference type="NCBIfam" id="NF001452">
    <property type="entry name" value="PRK00311.1"/>
    <property type="match status" value="1"/>
</dbReference>
<comment type="pathway">
    <text evidence="6">Cofactor biosynthesis; coenzyme A biosynthesis.</text>
</comment>
<dbReference type="STRING" id="1294262.GCA_001316085_01465"/>
<feature type="binding site" evidence="6 8">
    <location>
        <position position="64"/>
    </location>
    <ligand>
        <name>3-methyl-2-oxobutanoate</name>
        <dbReference type="ChEBI" id="CHEBI:11851"/>
    </ligand>
</feature>
<keyword evidence="12" id="KW-1185">Reference proteome</keyword>
<dbReference type="Proteomes" id="UP000325030">
    <property type="component" value="Chromosome"/>
</dbReference>
<dbReference type="FunFam" id="3.20.20.60:FF:000003">
    <property type="entry name" value="3-methyl-2-oxobutanoate hydroxymethyltransferase"/>
    <property type="match status" value="1"/>
</dbReference>
<dbReference type="InterPro" id="IPR040442">
    <property type="entry name" value="Pyrv_kinase-like_dom_sf"/>
</dbReference>
<reference evidence="13" key="1">
    <citation type="submission" date="2018-09" db="EMBL/GenBank/DDBJ databases">
        <title>Complete Genome Sequencing of Sulfolobus sp. JCM 16834.</title>
        <authorList>
            <person name="Kato S."/>
            <person name="Itoh T."/>
            <person name="Ohkuma M."/>
        </authorList>
    </citation>
    <scope>NUCLEOTIDE SEQUENCE [LARGE SCALE GENOMIC DNA]</scope>
    <source>
        <strain evidence="13">IC-007</strain>
    </source>
</reference>
<organism evidence="11 13">
    <name type="scientific">Sulfuracidifex tepidarius</name>
    <dbReference type="NCBI Taxonomy" id="1294262"/>
    <lineage>
        <taxon>Archaea</taxon>
        <taxon>Thermoproteota</taxon>
        <taxon>Thermoprotei</taxon>
        <taxon>Sulfolobales</taxon>
        <taxon>Sulfolobaceae</taxon>
        <taxon>Sulfuracidifex</taxon>
    </lineage>
</organism>
<dbReference type="EC" id="2.1.2.11" evidence="6"/>
<evidence type="ECO:0000256" key="3">
    <source>
        <dbReference type="ARBA" id="ARBA00022679"/>
    </source>
</evidence>
<dbReference type="GO" id="GO:0003864">
    <property type="term" value="F:3-methyl-2-oxobutanoate hydroxymethyltransferase activity"/>
    <property type="evidence" value="ECO:0007669"/>
    <property type="project" value="UniProtKB-UniRule"/>
</dbReference>
<feature type="binding site" evidence="6 9">
    <location>
        <position position="64"/>
    </location>
    <ligand>
        <name>Mg(2+)</name>
        <dbReference type="ChEBI" id="CHEBI:18420"/>
    </ligand>
</feature>